<dbReference type="AlphaFoldDB" id="A0A2P6ARA2"/>
<name>A0A2P6ARA2_9GAMM</name>
<reference evidence="2" key="1">
    <citation type="submission" date="2018-02" db="EMBL/GenBank/DDBJ databases">
        <title>Genome sequencing of Solimonas sp. HR-BB.</title>
        <authorList>
            <person name="Lee Y."/>
            <person name="Jeon C.O."/>
        </authorList>
    </citation>
    <scope>NUCLEOTIDE SEQUENCE [LARGE SCALE GENOMIC DNA]</scope>
    <source>
        <strain evidence="2">HR-E</strain>
    </source>
</reference>
<proteinExistence type="predicted"/>
<organism evidence="1 2">
    <name type="scientific">Amnimonas aquatica</name>
    <dbReference type="NCBI Taxonomy" id="2094561"/>
    <lineage>
        <taxon>Bacteria</taxon>
        <taxon>Pseudomonadati</taxon>
        <taxon>Pseudomonadota</taxon>
        <taxon>Gammaproteobacteria</taxon>
        <taxon>Moraxellales</taxon>
        <taxon>Moraxellaceae</taxon>
        <taxon>Amnimonas</taxon>
    </lineage>
</organism>
<dbReference type="Proteomes" id="UP000243900">
    <property type="component" value="Unassembled WGS sequence"/>
</dbReference>
<protein>
    <recommendedName>
        <fullName evidence="3">Metallophosphoesterase</fullName>
    </recommendedName>
</protein>
<keyword evidence="2" id="KW-1185">Reference proteome</keyword>
<evidence type="ECO:0008006" key="3">
    <source>
        <dbReference type="Google" id="ProtNLM"/>
    </source>
</evidence>
<evidence type="ECO:0000313" key="1">
    <source>
        <dbReference type="EMBL" id="PQA36599.1"/>
    </source>
</evidence>
<comment type="caution">
    <text evidence="1">The sequence shown here is derived from an EMBL/GenBank/DDBJ whole genome shotgun (WGS) entry which is preliminary data.</text>
</comment>
<sequence length="174" mass="18859">MPLDMTAAQVNAELAGWPNVLAWVAGHTHLHRVRPFAVTPGEGGALAGSNGTISTPVTCRKAGVAADGKPHCRGFWQVETASLIDYPQEQRLIEVFDNRNGTGTLRGPVLTHGFERSRKLAEADDRCQFFLLDPASWSRLPTDGGIDAVCGFGRTRQGEAGDRNVELTFRMPAF</sequence>
<dbReference type="EMBL" id="PTQZ01000205">
    <property type="protein sequence ID" value="PQA36599.1"/>
    <property type="molecule type" value="Genomic_DNA"/>
</dbReference>
<gene>
    <name evidence="1" type="ORF">C5O18_07890</name>
</gene>
<evidence type="ECO:0000313" key="2">
    <source>
        <dbReference type="Proteomes" id="UP000243900"/>
    </source>
</evidence>
<accession>A0A2P6ARA2</accession>